<comment type="caution">
    <text evidence="1">The sequence shown here is derived from an EMBL/GenBank/DDBJ whole genome shotgun (WGS) entry which is preliminary data.</text>
</comment>
<protein>
    <submittedName>
        <fullName evidence="1">Leukotriene A-4 hydrol</fullName>
    </submittedName>
</protein>
<gene>
    <name evidence="1" type="ORF">F8M41_019003</name>
</gene>
<evidence type="ECO:0000313" key="2">
    <source>
        <dbReference type="Proteomes" id="UP000439903"/>
    </source>
</evidence>
<accession>A0A8H4B2C4</accession>
<dbReference type="OrthoDB" id="79562at2759"/>
<organism evidence="1 2">
    <name type="scientific">Gigaspora margarita</name>
    <dbReference type="NCBI Taxonomy" id="4874"/>
    <lineage>
        <taxon>Eukaryota</taxon>
        <taxon>Fungi</taxon>
        <taxon>Fungi incertae sedis</taxon>
        <taxon>Mucoromycota</taxon>
        <taxon>Glomeromycotina</taxon>
        <taxon>Glomeromycetes</taxon>
        <taxon>Diversisporales</taxon>
        <taxon>Gigasporaceae</taxon>
        <taxon>Gigaspora</taxon>
    </lineage>
</organism>
<reference evidence="1 2" key="1">
    <citation type="journal article" date="2019" name="Environ. Microbiol.">
        <title>At the nexus of three kingdoms: the genome of the mycorrhizal fungus Gigaspora margarita provides insights into plant, endobacterial and fungal interactions.</title>
        <authorList>
            <person name="Venice F."/>
            <person name="Ghignone S."/>
            <person name="Salvioli di Fossalunga A."/>
            <person name="Amselem J."/>
            <person name="Novero M."/>
            <person name="Xianan X."/>
            <person name="Sedzielewska Toro K."/>
            <person name="Morin E."/>
            <person name="Lipzen A."/>
            <person name="Grigoriev I.V."/>
            <person name="Henrissat B."/>
            <person name="Martin F.M."/>
            <person name="Bonfante P."/>
        </authorList>
    </citation>
    <scope>NUCLEOTIDE SEQUENCE [LARGE SCALE GENOMIC DNA]</scope>
    <source>
        <strain evidence="1 2">BEG34</strain>
    </source>
</reference>
<dbReference type="AlphaFoldDB" id="A0A8H4B2C4"/>
<dbReference type="EMBL" id="WTPW01000049">
    <property type="protein sequence ID" value="KAF0554660.1"/>
    <property type="molecule type" value="Genomic_DNA"/>
</dbReference>
<dbReference type="Gene3D" id="2.60.40.1730">
    <property type="entry name" value="tricorn interacting facor f3 domain"/>
    <property type="match status" value="1"/>
</dbReference>
<dbReference type="InterPro" id="IPR042097">
    <property type="entry name" value="Aminopeptidase_N-like_N_sf"/>
</dbReference>
<evidence type="ECO:0000313" key="1">
    <source>
        <dbReference type="EMBL" id="KAF0554660.1"/>
    </source>
</evidence>
<keyword evidence="2" id="KW-1185">Reference proteome</keyword>
<name>A0A8H4B2C4_GIGMA</name>
<dbReference type="Proteomes" id="UP000439903">
    <property type="component" value="Unassembled WGS sequence"/>
</dbReference>
<sequence length="96" mass="10768">MGSQDIIHDCSADAITRDIEVVTLKLVTFVDNINKDILDTRYLKNKSVSCSSAQLKHDLADKNKNFSSALHIQLNDKLSANTKFNLVINNYCTSEH</sequence>
<proteinExistence type="predicted"/>